<dbReference type="GO" id="GO:0000155">
    <property type="term" value="F:phosphorelay sensor kinase activity"/>
    <property type="evidence" value="ECO:0007669"/>
    <property type="project" value="InterPro"/>
</dbReference>
<dbReference type="InterPro" id="IPR050640">
    <property type="entry name" value="Bact_2-comp_sensor_kinase"/>
</dbReference>
<keyword evidence="1" id="KW-0472">Membrane</keyword>
<accession>A0A930UE14</accession>
<proteinExistence type="predicted"/>
<dbReference type="PANTHER" id="PTHR34220:SF7">
    <property type="entry name" value="SENSOR HISTIDINE KINASE YPDA"/>
    <property type="match status" value="1"/>
</dbReference>
<keyword evidence="4" id="KW-1185">Reference proteome</keyword>
<feature type="transmembrane region" description="Helical" evidence="1">
    <location>
        <begin position="80"/>
        <end position="105"/>
    </location>
</feature>
<keyword evidence="3" id="KW-0808">Transferase</keyword>
<evidence type="ECO:0000256" key="1">
    <source>
        <dbReference type="SAM" id="Phobius"/>
    </source>
</evidence>
<dbReference type="AlphaFoldDB" id="A0A930UE14"/>
<name>A0A930UE14_9FLAO</name>
<feature type="domain" description="Signal transduction histidine kinase internal region" evidence="2">
    <location>
        <begin position="162"/>
        <end position="238"/>
    </location>
</feature>
<evidence type="ECO:0000313" key="4">
    <source>
        <dbReference type="Proteomes" id="UP000646211"/>
    </source>
</evidence>
<keyword evidence="1" id="KW-0812">Transmembrane</keyword>
<dbReference type="EMBL" id="JADHEC010000016">
    <property type="protein sequence ID" value="MBF2708685.1"/>
    <property type="molecule type" value="Genomic_DNA"/>
</dbReference>
<feature type="transmembrane region" description="Helical" evidence="1">
    <location>
        <begin position="48"/>
        <end position="68"/>
    </location>
</feature>
<organism evidence="3 4">
    <name type="scientific">Flavobacterium soyangense</name>
    <dbReference type="NCBI Taxonomy" id="2023265"/>
    <lineage>
        <taxon>Bacteria</taxon>
        <taxon>Pseudomonadati</taxon>
        <taxon>Bacteroidota</taxon>
        <taxon>Flavobacteriia</taxon>
        <taxon>Flavobacteriales</taxon>
        <taxon>Flavobacteriaceae</taxon>
        <taxon>Flavobacterium</taxon>
    </lineage>
</organism>
<reference evidence="3" key="1">
    <citation type="submission" date="2020-11" db="EMBL/GenBank/DDBJ databases">
        <title>Genome of Flavobacterium soyangense.</title>
        <authorList>
            <person name="Liu Q."/>
            <person name="Xin Y.-H."/>
        </authorList>
    </citation>
    <scope>NUCLEOTIDE SEQUENCE</scope>
    <source>
        <strain evidence="3">CGMCC 1.13493</strain>
    </source>
</reference>
<protein>
    <submittedName>
        <fullName evidence="3">Sensor histidine kinase</fullName>
    </submittedName>
</protein>
<dbReference type="Proteomes" id="UP000646211">
    <property type="component" value="Unassembled WGS sequence"/>
</dbReference>
<feature type="transmembrane region" description="Helical" evidence="1">
    <location>
        <begin position="117"/>
        <end position="140"/>
    </location>
</feature>
<feature type="transmembrane region" description="Helical" evidence="1">
    <location>
        <begin position="12"/>
        <end position="28"/>
    </location>
</feature>
<sequence>MKIWLYKIYQNRYFVLFIMLFAYVQSVYSRISVREVVNAYTFTPDAALFSLFEAGVLFIITLYFIKIWQKSNVFSTKEMLKIFGASLITHPLVMQLIGLAIALIFNKFERNFNIETFTYTTFTFFLNGFVYGSFFIAYYYHNKNKIHQQQLTNYHQALSESRINQLKAQLNPHFLFNNLNVLDQLIEEDKHKASEFLNEFADIYRYVLQATDKKLVPMHEELAFATQYFKLIQHKYGKSYQLKIESSGSGYIVPLTLQLLIENAVQHNFGSTDNPIHIKIEATDTICITNNFIPKRSSKPTSGHALQNIKEQYKLLTHDPIVIQKSDNEFCVIIPIIRTK</sequence>
<gene>
    <name evidence="3" type="ORF">IR213_08795</name>
</gene>
<evidence type="ECO:0000313" key="3">
    <source>
        <dbReference type="EMBL" id="MBF2708685.1"/>
    </source>
</evidence>
<comment type="caution">
    <text evidence="3">The sequence shown here is derived from an EMBL/GenBank/DDBJ whole genome shotgun (WGS) entry which is preliminary data.</text>
</comment>
<keyword evidence="3" id="KW-0418">Kinase</keyword>
<evidence type="ECO:0000259" key="2">
    <source>
        <dbReference type="Pfam" id="PF06580"/>
    </source>
</evidence>
<dbReference type="GO" id="GO:0016020">
    <property type="term" value="C:membrane"/>
    <property type="evidence" value="ECO:0007669"/>
    <property type="project" value="InterPro"/>
</dbReference>
<dbReference type="RefSeq" id="WP_194311935.1">
    <property type="nucleotide sequence ID" value="NZ_JADHEC010000016.1"/>
</dbReference>
<dbReference type="InterPro" id="IPR010559">
    <property type="entry name" value="Sig_transdc_His_kin_internal"/>
</dbReference>
<dbReference type="PANTHER" id="PTHR34220">
    <property type="entry name" value="SENSOR HISTIDINE KINASE YPDA"/>
    <property type="match status" value="1"/>
</dbReference>
<keyword evidence="1" id="KW-1133">Transmembrane helix</keyword>
<dbReference type="Pfam" id="PF06580">
    <property type="entry name" value="His_kinase"/>
    <property type="match status" value="1"/>
</dbReference>